<dbReference type="OMA" id="ELWGNFP"/>
<feature type="region of interest" description="Disordered" evidence="1">
    <location>
        <begin position="67"/>
        <end position="86"/>
    </location>
</feature>
<accession>A0A1X2H2F2</accession>
<proteinExistence type="predicted"/>
<dbReference type="AlphaFoldDB" id="A0A1X2H2F2"/>
<gene>
    <name evidence="4" type="ORF">BCR43DRAFT_532838</name>
</gene>
<dbReference type="Gene3D" id="1.50.10.10">
    <property type="match status" value="1"/>
</dbReference>
<evidence type="ECO:0000259" key="2">
    <source>
        <dbReference type="Pfam" id="PF00723"/>
    </source>
</evidence>
<keyword evidence="4" id="KW-0378">Hydrolase</keyword>
<feature type="domain" description="Trehalase-like N-terminal" evidence="3">
    <location>
        <begin position="90"/>
        <end position="220"/>
    </location>
</feature>
<dbReference type="InterPro" id="IPR008928">
    <property type="entry name" value="6-hairpin_glycosidase_sf"/>
</dbReference>
<dbReference type="Pfam" id="PF00723">
    <property type="entry name" value="Glyco_hydro_15"/>
    <property type="match status" value="1"/>
</dbReference>
<dbReference type="InterPro" id="IPR011613">
    <property type="entry name" value="GH15-like"/>
</dbReference>
<dbReference type="Proteomes" id="UP000242180">
    <property type="component" value="Unassembled WGS sequence"/>
</dbReference>
<dbReference type="PANTHER" id="PTHR31616:SF0">
    <property type="entry name" value="GLUCAN 1,4-ALPHA-GLUCOSIDASE"/>
    <property type="match status" value="1"/>
</dbReference>
<dbReference type="OrthoDB" id="406733at2759"/>
<dbReference type="EMBL" id="MCGN01000011">
    <property type="protein sequence ID" value="ORY91211.1"/>
    <property type="molecule type" value="Genomic_DNA"/>
</dbReference>
<dbReference type="GO" id="GO:0004553">
    <property type="term" value="F:hydrolase activity, hydrolyzing O-glycosyl compounds"/>
    <property type="evidence" value="ECO:0007669"/>
    <property type="project" value="TreeGrafter"/>
</dbReference>
<dbReference type="InterPro" id="IPR045582">
    <property type="entry name" value="Trehalase-like_N"/>
</dbReference>
<organism evidence="4 5">
    <name type="scientific">Syncephalastrum racemosum</name>
    <name type="common">Filamentous fungus</name>
    <dbReference type="NCBI Taxonomy" id="13706"/>
    <lineage>
        <taxon>Eukaryota</taxon>
        <taxon>Fungi</taxon>
        <taxon>Fungi incertae sedis</taxon>
        <taxon>Mucoromycota</taxon>
        <taxon>Mucoromycotina</taxon>
        <taxon>Mucoromycetes</taxon>
        <taxon>Mucorales</taxon>
        <taxon>Syncephalastraceae</taxon>
        <taxon>Syncephalastrum</taxon>
    </lineage>
</organism>
<evidence type="ECO:0000313" key="5">
    <source>
        <dbReference type="Proteomes" id="UP000242180"/>
    </source>
</evidence>
<evidence type="ECO:0000259" key="3">
    <source>
        <dbReference type="Pfam" id="PF19291"/>
    </source>
</evidence>
<name>A0A1X2H2F2_SYNRA</name>
<reference evidence="4 5" key="1">
    <citation type="submission" date="2016-07" db="EMBL/GenBank/DDBJ databases">
        <title>Pervasive Adenine N6-methylation of Active Genes in Fungi.</title>
        <authorList>
            <consortium name="DOE Joint Genome Institute"/>
            <person name="Mondo S.J."/>
            <person name="Dannebaum R.O."/>
            <person name="Kuo R.C."/>
            <person name="Labutti K."/>
            <person name="Haridas S."/>
            <person name="Kuo A."/>
            <person name="Salamov A."/>
            <person name="Ahrendt S.R."/>
            <person name="Lipzen A."/>
            <person name="Sullivan W."/>
            <person name="Andreopoulos W.B."/>
            <person name="Clum A."/>
            <person name="Lindquist E."/>
            <person name="Daum C."/>
            <person name="Ramamoorthy G.K."/>
            <person name="Gryganskyi A."/>
            <person name="Culley D."/>
            <person name="Magnuson J.K."/>
            <person name="James T.Y."/>
            <person name="O'Malley M.A."/>
            <person name="Stajich J.E."/>
            <person name="Spatafora J.W."/>
            <person name="Visel A."/>
            <person name="Grigoriev I.V."/>
        </authorList>
    </citation>
    <scope>NUCLEOTIDE SEQUENCE [LARGE SCALE GENOMIC DNA]</scope>
    <source>
        <strain evidence="4 5">NRRL 2496</strain>
    </source>
</reference>
<dbReference type="Pfam" id="PF19291">
    <property type="entry name" value="TREH_N"/>
    <property type="match status" value="1"/>
</dbReference>
<dbReference type="GO" id="GO:0005975">
    <property type="term" value="P:carbohydrate metabolic process"/>
    <property type="evidence" value="ECO:0007669"/>
    <property type="project" value="InterPro"/>
</dbReference>
<dbReference type="InterPro" id="IPR012341">
    <property type="entry name" value="6hp_glycosidase-like_sf"/>
</dbReference>
<dbReference type="InParanoid" id="A0A1X2H2F2"/>
<comment type="caution">
    <text evidence="4">The sequence shown here is derived from an EMBL/GenBank/DDBJ whole genome shotgun (WGS) entry which is preliminary data.</text>
</comment>
<dbReference type="PANTHER" id="PTHR31616">
    <property type="entry name" value="TREHALASE"/>
    <property type="match status" value="1"/>
</dbReference>
<feature type="compositionally biased region" description="Basic and acidic residues" evidence="1">
    <location>
        <begin position="29"/>
        <end position="38"/>
    </location>
</feature>
<feature type="region of interest" description="Disordered" evidence="1">
    <location>
        <begin position="1"/>
        <end position="42"/>
    </location>
</feature>
<dbReference type="FunCoup" id="A0A1X2H2F2">
    <property type="interactions" value="4"/>
</dbReference>
<keyword evidence="4" id="KW-0326">Glycosidase</keyword>
<dbReference type="SUPFAM" id="SSF48208">
    <property type="entry name" value="Six-hairpin glycosidases"/>
    <property type="match status" value="1"/>
</dbReference>
<dbReference type="STRING" id="13706.A0A1X2H2F2"/>
<protein>
    <submittedName>
        <fullName evidence="4">Six-hairpin glycosidase-like protein</fullName>
    </submittedName>
</protein>
<keyword evidence="5" id="KW-1185">Reference proteome</keyword>
<evidence type="ECO:0000313" key="4">
    <source>
        <dbReference type="EMBL" id="ORY91211.1"/>
    </source>
</evidence>
<evidence type="ECO:0000256" key="1">
    <source>
        <dbReference type="SAM" id="MobiDB-lite"/>
    </source>
</evidence>
<feature type="domain" description="GH15-like" evidence="2">
    <location>
        <begin position="402"/>
        <end position="716"/>
    </location>
</feature>
<sequence>MSTYPIPEGGESESDSEHEDKSYGLQLDTEIKAQRRPTEQLPEGLRYVADTRRQSINPVALSEASAAVTGKSVSESSQTRDSERRRGYLPIENYGIIGNLRTVALCGTDGSIDFLSYPTFESPTVFCRLLDNDKGGHFSIAPRVQHTTNKQQYLPNGNILTTRFLSDDGVAVVTDYMHMPAEGQRQTTKPLLPWIIRIVQVIRGTVPFRVECYPAFNYARDSHTTSLDTSQAKDEFDAPKLYPEDDISYYAGKQRATFNSKSTSMDLRYVVKCGDFECPYFNFQLDNFACASGFKGPGVYADFELQETQEVTFILRELPPSPDPEQDPPIEVKRKLAMDPVLSVSLMDALFRQTATYWQSWISQSSYKGRWREHVLRSALTLKLLTYEPTGAVVAAATFGVPEEAKNYMHFIEERCKDANPDGSLNIMYSINGVKELEEEDLHHLDGYHGSRPVRIGNGAHDHLQMDIYGELLDGIYLYNKYGEPISYDMWCAVRSLVNYVCDHYNVPDNSIWEVRGQRQHFLYSLVQCWVALDRGLRLSEKRMFPCLERDKWLRTRDILYEHIMEKCWNPHLEMFTQSIEDQNALDASCLIMPLVFFISPVDPRMISTIKRILLPPEKGGLVANNLVFRYNFLTTDDGVGGLEGAFSMCTFWLVEALTRAGMYDKKLLQRAVVMFEEMLSYSNHLGLFSEEIARSGEQLGNMPQAFTHISFISAAFNLDRVLSGHCR</sequence>